<keyword evidence="4" id="KW-0067">ATP-binding</keyword>
<evidence type="ECO:0000256" key="5">
    <source>
        <dbReference type="NCBIfam" id="TIGR01378"/>
    </source>
</evidence>
<evidence type="ECO:0000256" key="2">
    <source>
        <dbReference type="ARBA" id="ARBA00022741"/>
    </source>
</evidence>
<feature type="domain" description="Thiamin pyrophosphokinase thiamin-binding" evidence="6">
    <location>
        <begin position="132"/>
        <end position="198"/>
    </location>
</feature>
<dbReference type="EC" id="2.7.6.2" evidence="5"/>
<proteinExistence type="predicted"/>
<gene>
    <name evidence="7" type="ORF">MM35RIKEN_02300</name>
</gene>
<dbReference type="EMBL" id="AP023415">
    <property type="protein sequence ID" value="BCK78038.1"/>
    <property type="molecule type" value="Genomic_DNA"/>
</dbReference>
<dbReference type="Pfam" id="PF04265">
    <property type="entry name" value="TPK_B1_binding"/>
    <property type="match status" value="1"/>
</dbReference>
<dbReference type="Pfam" id="PF04263">
    <property type="entry name" value="TPK_catalytic"/>
    <property type="match status" value="1"/>
</dbReference>
<keyword evidence="3" id="KW-0418">Kinase</keyword>
<reference evidence="7" key="1">
    <citation type="submission" date="2020-09" db="EMBL/GenBank/DDBJ databases">
        <title>New species isolated from human feces.</title>
        <authorList>
            <person name="Kitahara M."/>
            <person name="Shigeno Y."/>
            <person name="Shime M."/>
            <person name="Matsumoto Y."/>
            <person name="Nakamura S."/>
            <person name="Motooka D."/>
            <person name="Fukuoka S."/>
            <person name="Nishikawa H."/>
            <person name="Benno Y."/>
        </authorList>
    </citation>
    <scope>NUCLEOTIDE SEQUENCE</scope>
    <source>
        <strain evidence="7">MM35</strain>
    </source>
</reference>
<dbReference type="AlphaFoldDB" id="A0A810PMM2"/>
<dbReference type="InterPro" id="IPR006282">
    <property type="entry name" value="Thi_PPkinase"/>
</dbReference>
<dbReference type="GO" id="GO:0006772">
    <property type="term" value="P:thiamine metabolic process"/>
    <property type="evidence" value="ECO:0007669"/>
    <property type="project" value="UniProtKB-UniRule"/>
</dbReference>
<evidence type="ECO:0000256" key="3">
    <source>
        <dbReference type="ARBA" id="ARBA00022777"/>
    </source>
</evidence>
<dbReference type="RefSeq" id="WP_212818587.1">
    <property type="nucleotide sequence ID" value="NZ_AP023415.1"/>
</dbReference>
<dbReference type="Proteomes" id="UP000681343">
    <property type="component" value="Chromosome"/>
</dbReference>
<dbReference type="SMART" id="SM00983">
    <property type="entry name" value="TPK_B1_binding"/>
    <property type="match status" value="1"/>
</dbReference>
<keyword evidence="1" id="KW-0808">Transferase</keyword>
<evidence type="ECO:0000259" key="6">
    <source>
        <dbReference type="SMART" id="SM00983"/>
    </source>
</evidence>
<dbReference type="GO" id="GO:0009229">
    <property type="term" value="P:thiamine diphosphate biosynthetic process"/>
    <property type="evidence" value="ECO:0007669"/>
    <property type="project" value="InterPro"/>
</dbReference>
<dbReference type="GO" id="GO:0016301">
    <property type="term" value="F:kinase activity"/>
    <property type="evidence" value="ECO:0007669"/>
    <property type="project" value="UniProtKB-KW"/>
</dbReference>
<dbReference type="GO" id="GO:0004788">
    <property type="term" value="F:thiamine diphosphokinase activity"/>
    <property type="evidence" value="ECO:0007669"/>
    <property type="project" value="UniProtKB-UniRule"/>
</dbReference>
<dbReference type="InterPro" id="IPR007371">
    <property type="entry name" value="TPK_catalytic"/>
</dbReference>
<dbReference type="PANTHER" id="PTHR41299:SF1">
    <property type="entry name" value="THIAMINE PYROPHOSPHOKINASE"/>
    <property type="match status" value="1"/>
</dbReference>
<dbReference type="PANTHER" id="PTHR41299">
    <property type="entry name" value="THIAMINE PYROPHOSPHOKINASE"/>
    <property type="match status" value="1"/>
</dbReference>
<protein>
    <recommendedName>
        <fullName evidence="5">Thiamine diphosphokinase</fullName>
        <ecNumber evidence="5">2.7.6.2</ecNumber>
    </recommendedName>
</protein>
<evidence type="ECO:0000256" key="1">
    <source>
        <dbReference type="ARBA" id="ARBA00022679"/>
    </source>
</evidence>
<dbReference type="Gene3D" id="3.40.50.10240">
    <property type="entry name" value="Thiamin pyrophosphokinase, catalytic domain"/>
    <property type="match status" value="1"/>
</dbReference>
<dbReference type="GO" id="GO:0030975">
    <property type="term" value="F:thiamine binding"/>
    <property type="evidence" value="ECO:0007669"/>
    <property type="project" value="InterPro"/>
</dbReference>
<keyword evidence="8" id="KW-1185">Reference proteome</keyword>
<evidence type="ECO:0000313" key="8">
    <source>
        <dbReference type="Proteomes" id="UP000681343"/>
    </source>
</evidence>
<dbReference type="InterPro" id="IPR007373">
    <property type="entry name" value="Thiamin_PyroPKinase_B1-bd"/>
</dbReference>
<evidence type="ECO:0000313" key="7">
    <source>
        <dbReference type="EMBL" id="BCK78038.1"/>
    </source>
</evidence>
<keyword evidence="2" id="KW-0547">Nucleotide-binding</keyword>
<dbReference type="NCBIfam" id="TIGR01378">
    <property type="entry name" value="thi_PPkinase"/>
    <property type="match status" value="1"/>
</dbReference>
<dbReference type="InterPro" id="IPR036759">
    <property type="entry name" value="TPK_catalytic_sf"/>
</dbReference>
<organism evidence="7 8">
    <name type="scientific">Vescimonas fastidiosa</name>
    <dbReference type="NCBI Taxonomy" id="2714353"/>
    <lineage>
        <taxon>Bacteria</taxon>
        <taxon>Bacillati</taxon>
        <taxon>Bacillota</taxon>
        <taxon>Clostridia</taxon>
        <taxon>Eubacteriales</taxon>
        <taxon>Oscillospiraceae</taxon>
        <taxon>Vescimonas</taxon>
    </lineage>
</organism>
<dbReference type="GO" id="GO:0005524">
    <property type="term" value="F:ATP binding"/>
    <property type="evidence" value="ECO:0007669"/>
    <property type="project" value="UniProtKB-KW"/>
</dbReference>
<dbReference type="CDD" id="cd07995">
    <property type="entry name" value="TPK"/>
    <property type="match status" value="1"/>
</dbReference>
<evidence type="ECO:0000256" key="4">
    <source>
        <dbReference type="ARBA" id="ARBA00022840"/>
    </source>
</evidence>
<name>A0A810PMM2_9FIRM</name>
<dbReference type="InterPro" id="IPR053149">
    <property type="entry name" value="TPK"/>
</dbReference>
<dbReference type="KEGG" id="vfa:MM35RIKEN_02300"/>
<dbReference type="SUPFAM" id="SSF63999">
    <property type="entry name" value="Thiamin pyrophosphokinase, catalytic domain"/>
    <property type="match status" value="1"/>
</dbReference>
<accession>A0A810PMM2</accession>
<sequence>MEKPWAIVSGGRFSPLTDLEKCGYIIACDKGYVYLAERGLRPDLLVGDFDSYTGPLPQEVPRLDLPVEKDDTDTMAAIRHAVTQGCKEIWLYCALGGRLDHLLGNLQAAAFAVAHGARVRILDRENEITVFTADTITVPPRAGWSLSVLALTDQCTGVSIHGTKYELDQVTVTNTFPIGISNQWHGEARISVETGILAILESRM</sequence>